<evidence type="ECO:0000313" key="1">
    <source>
        <dbReference type="EMBL" id="GFU28825.1"/>
    </source>
</evidence>
<dbReference type="GO" id="GO:0071897">
    <property type="term" value="P:DNA biosynthetic process"/>
    <property type="evidence" value="ECO:0007669"/>
    <property type="project" value="UniProtKB-ARBA"/>
</dbReference>
<protein>
    <submittedName>
        <fullName evidence="1">Uncharacterized protein</fullName>
    </submittedName>
</protein>
<evidence type="ECO:0000313" key="2">
    <source>
        <dbReference type="Proteomes" id="UP000887013"/>
    </source>
</evidence>
<accession>A0A8X6QRZ3</accession>
<comment type="caution">
    <text evidence="1">The sequence shown here is derived from an EMBL/GenBank/DDBJ whole genome shotgun (WGS) entry which is preliminary data.</text>
</comment>
<dbReference type="AlphaFoldDB" id="A0A8X6QRZ3"/>
<dbReference type="Gene3D" id="3.10.10.10">
    <property type="entry name" value="HIV Type 1 Reverse Transcriptase, subunit A, domain 1"/>
    <property type="match status" value="1"/>
</dbReference>
<dbReference type="Gene3D" id="3.30.70.270">
    <property type="match status" value="1"/>
</dbReference>
<dbReference type="Proteomes" id="UP000887013">
    <property type="component" value="Unassembled WGS sequence"/>
</dbReference>
<sequence length="88" mass="9971">MANGAFASIIENRVKLLKQTLLRIDDSMYYPAGARSFSMMDLKSGYWPKEVVEIDQDKTVFVASDDIYEFNSMPFEVCSALAIHLNGR</sequence>
<keyword evidence="2" id="KW-1185">Reference proteome</keyword>
<dbReference type="SUPFAM" id="SSF56672">
    <property type="entry name" value="DNA/RNA polymerases"/>
    <property type="match status" value="1"/>
</dbReference>
<dbReference type="InterPro" id="IPR043502">
    <property type="entry name" value="DNA/RNA_pol_sf"/>
</dbReference>
<name>A0A8X6QRZ3_NEPPI</name>
<proteinExistence type="predicted"/>
<dbReference type="OrthoDB" id="9996999at2759"/>
<dbReference type="EMBL" id="BMAW01033127">
    <property type="protein sequence ID" value="GFU28825.1"/>
    <property type="molecule type" value="Genomic_DNA"/>
</dbReference>
<reference evidence="1" key="1">
    <citation type="submission" date="2020-08" db="EMBL/GenBank/DDBJ databases">
        <title>Multicomponent nature underlies the extraordinary mechanical properties of spider dragline silk.</title>
        <authorList>
            <person name="Kono N."/>
            <person name="Nakamura H."/>
            <person name="Mori M."/>
            <person name="Yoshida Y."/>
            <person name="Ohtoshi R."/>
            <person name="Malay A.D."/>
            <person name="Moran D.A.P."/>
            <person name="Tomita M."/>
            <person name="Numata K."/>
            <person name="Arakawa K."/>
        </authorList>
    </citation>
    <scope>NUCLEOTIDE SEQUENCE</scope>
</reference>
<organism evidence="1 2">
    <name type="scientific">Nephila pilipes</name>
    <name type="common">Giant wood spider</name>
    <name type="synonym">Nephila maculata</name>
    <dbReference type="NCBI Taxonomy" id="299642"/>
    <lineage>
        <taxon>Eukaryota</taxon>
        <taxon>Metazoa</taxon>
        <taxon>Ecdysozoa</taxon>
        <taxon>Arthropoda</taxon>
        <taxon>Chelicerata</taxon>
        <taxon>Arachnida</taxon>
        <taxon>Araneae</taxon>
        <taxon>Araneomorphae</taxon>
        <taxon>Entelegynae</taxon>
        <taxon>Araneoidea</taxon>
        <taxon>Nephilidae</taxon>
        <taxon>Nephila</taxon>
    </lineage>
</organism>
<dbReference type="InterPro" id="IPR043128">
    <property type="entry name" value="Rev_trsase/Diguanyl_cyclase"/>
</dbReference>
<gene>
    <name evidence="1" type="ORF">NPIL_301241</name>
</gene>